<keyword evidence="10" id="KW-1185">Reference proteome</keyword>
<evidence type="ECO:0000256" key="5">
    <source>
        <dbReference type="ARBA" id="ARBA00047942"/>
    </source>
</evidence>
<dbReference type="PRINTS" id="PR00507">
    <property type="entry name" value="N12N6MTFRASE"/>
</dbReference>
<dbReference type="InterPro" id="IPR050953">
    <property type="entry name" value="N4_N6_ade-DNA_methylase"/>
</dbReference>
<organism evidence="9 10">
    <name type="scientific">Agromyces mariniharenae</name>
    <dbReference type="NCBI Taxonomy" id="2604423"/>
    <lineage>
        <taxon>Bacteria</taxon>
        <taxon>Bacillati</taxon>
        <taxon>Actinomycetota</taxon>
        <taxon>Actinomycetes</taxon>
        <taxon>Micrococcales</taxon>
        <taxon>Microbacteriaceae</taxon>
        <taxon>Agromyces</taxon>
    </lineage>
</organism>
<evidence type="ECO:0000256" key="2">
    <source>
        <dbReference type="ARBA" id="ARBA00022603"/>
    </source>
</evidence>
<dbReference type="InterPro" id="IPR054277">
    <property type="entry name" value="DUF7008"/>
</dbReference>
<evidence type="ECO:0000259" key="8">
    <source>
        <dbReference type="Pfam" id="PF22654"/>
    </source>
</evidence>
<dbReference type="AlphaFoldDB" id="A0A5S4V7E1"/>
<dbReference type="Proteomes" id="UP000325243">
    <property type="component" value="Unassembled WGS sequence"/>
</dbReference>
<reference evidence="9 10" key="1">
    <citation type="submission" date="2019-08" db="EMBL/GenBank/DDBJ databases">
        <authorList>
            <person name="Hu J."/>
        </authorList>
    </citation>
    <scope>NUCLEOTIDE SEQUENCE [LARGE SCALE GENOMIC DNA]</scope>
    <source>
        <strain evidence="9 10">NEAU-184</strain>
    </source>
</reference>
<evidence type="ECO:0000256" key="4">
    <source>
        <dbReference type="ARBA" id="ARBA00022691"/>
    </source>
</evidence>
<dbReference type="GO" id="GO:0032259">
    <property type="term" value="P:methylation"/>
    <property type="evidence" value="ECO:0007669"/>
    <property type="project" value="UniProtKB-KW"/>
</dbReference>
<evidence type="ECO:0000256" key="1">
    <source>
        <dbReference type="ARBA" id="ARBA00011900"/>
    </source>
</evidence>
<dbReference type="GO" id="GO:0009007">
    <property type="term" value="F:site-specific DNA-methyltransferase (adenine-specific) activity"/>
    <property type="evidence" value="ECO:0007669"/>
    <property type="project" value="UniProtKB-EC"/>
</dbReference>
<dbReference type="EMBL" id="VSSB01000001">
    <property type="protein sequence ID" value="TYL54028.1"/>
    <property type="molecule type" value="Genomic_DNA"/>
</dbReference>
<dbReference type="SUPFAM" id="SSF53335">
    <property type="entry name" value="S-adenosyl-L-methionine-dependent methyltransferases"/>
    <property type="match status" value="1"/>
</dbReference>
<accession>A0A5S4V7E1</accession>
<comment type="catalytic activity">
    <reaction evidence="5">
        <text>a 2'-deoxyadenosine in DNA + S-adenosyl-L-methionine = an N(6)-methyl-2'-deoxyadenosine in DNA + S-adenosyl-L-homocysteine + H(+)</text>
        <dbReference type="Rhea" id="RHEA:15197"/>
        <dbReference type="Rhea" id="RHEA-COMP:12418"/>
        <dbReference type="Rhea" id="RHEA-COMP:12419"/>
        <dbReference type="ChEBI" id="CHEBI:15378"/>
        <dbReference type="ChEBI" id="CHEBI:57856"/>
        <dbReference type="ChEBI" id="CHEBI:59789"/>
        <dbReference type="ChEBI" id="CHEBI:90615"/>
        <dbReference type="ChEBI" id="CHEBI:90616"/>
        <dbReference type="EC" id="2.1.1.72"/>
    </reaction>
</comment>
<dbReference type="InterPro" id="IPR011639">
    <property type="entry name" value="MethylTrfase_TaqI-like_dom"/>
</dbReference>
<dbReference type="PANTHER" id="PTHR33841">
    <property type="entry name" value="DNA METHYLTRANSFERASE YEEA-RELATED"/>
    <property type="match status" value="1"/>
</dbReference>
<evidence type="ECO:0000256" key="3">
    <source>
        <dbReference type="ARBA" id="ARBA00022679"/>
    </source>
</evidence>
<dbReference type="InterPro" id="IPR002052">
    <property type="entry name" value="DNA_methylase_N6_adenine_CS"/>
</dbReference>
<dbReference type="NCBIfam" id="NF033451">
    <property type="entry name" value="BREX_2_MTaseX"/>
    <property type="match status" value="1"/>
</dbReference>
<keyword evidence="3 9" id="KW-0808">Transferase</keyword>
<dbReference type="GO" id="GO:0006304">
    <property type="term" value="P:DNA modification"/>
    <property type="evidence" value="ECO:0007669"/>
    <property type="project" value="InterPro"/>
</dbReference>
<dbReference type="RefSeq" id="WP_148733492.1">
    <property type="nucleotide sequence ID" value="NZ_VSSB01000001.1"/>
</dbReference>
<dbReference type="EC" id="2.1.1.72" evidence="1"/>
<evidence type="ECO:0000313" key="9">
    <source>
        <dbReference type="EMBL" id="TYL54028.1"/>
    </source>
</evidence>
<feature type="region of interest" description="Disordered" evidence="6">
    <location>
        <begin position="1182"/>
        <end position="1206"/>
    </location>
</feature>
<evidence type="ECO:0000313" key="10">
    <source>
        <dbReference type="Proteomes" id="UP000325243"/>
    </source>
</evidence>
<name>A0A5S4V7E1_9MICO</name>
<keyword evidence="4" id="KW-0949">S-adenosyl-L-methionine</keyword>
<protein>
    <recommendedName>
        <fullName evidence="1">site-specific DNA-methyltransferase (adenine-specific)</fullName>
        <ecNumber evidence="1">2.1.1.72</ecNumber>
    </recommendedName>
</protein>
<dbReference type="PANTHER" id="PTHR33841:SF1">
    <property type="entry name" value="DNA METHYLTRANSFERASE A"/>
    <property type="match status" value="1"/>
</dbReference>
<keyword evidence="2 9" id="KW-0489">Methyltransferase</keyword>
<evidence type="ECO:0000256" key="6">
    <source>
        <dbReference type="SAM" id="MobiDB-lite"/>
    </source>
</evidence>
<proteinExistence type="predicted"/>
<gene>
    <name evidence="9" type="primary">pglX</name>
    <name evidence="9" type="ORF">FYC51_10550</name>
</gene>
<evidence type="ECO:0000259" key="7">
    <source>
        <dbReference type="Pfam" id="PF07669"/>
    </source>
</evidence>
<comment type="caution">
    <text evidence="9">The sequence shown here is derived from an EMBL/GenBank/DDBJ whole genome shotgun (WGS) entry which is preliminary data.</text>
</comment>
<sequence length="1206" mass="133200">MIDTAALLADLKRRVRLLEDDLRARAEERDDAWAQELRAEYDRAFARERTALSWSEWRDGEVTLASVAWIVACVFVRFAEDNGLLAGARDERGIEGPWLSGPGVARDRAVENQTAFHNAVPTTNSRDWFHVAFGVLADLPAGKALLDRRHNPVWSAPISGAAADDLLAFWRRADLSGEVMHDFTDANLDTRFLGDLYQDLSDYAKKTYALLQTPVFVEEFILDRTLTPAIDEFGLEGLKLIDPTCGSGHFLLGAFARLDDAWLAHAPGLDARARVQKALDSIHGVDLNPFAVAIARFRLTVAALRASAEPTLTDAPVFGFHLAVGDSLLRSEASTQKLSMGDDEEEFTYSVEDVKEYAGILDRGQYHVVVGNPPYIQVKDKALNQRYRELFKTCSGKYALSVPFMELFFELAKRSDAAGSGAGYVGKITSNSFMKREFGKKVIEKFLSGVDPFSPVDLTGVVDTSGAYIPGHGTPTVILFGRRRRPALDTVRAALGVRGEPGQPADPAYGKVWTEIVAHIDEPGYNGTYVTISDLSRDKLAAHPWSLSGGGAGELKELLDDRGNRTLSQIADSLGITSFTLEDDVFVRPDTAWRTAGVQMTRPMVLGDQLRDWAFGGDDSALFAYDSAFRSLDLERSTPEFRCMWPYRSNLSNNIMFGGVTKVQSGLKWTEFGRLTASKLETPLSIIWAEVATHNHFVFDRGGKVFKQTAPVIKLPTGATDDEHYDLLGILNSSTACFWFKQVSHNKGSTVDTKGARQTQLPWEDFYQFNATKVGGLPLSSELPRERARRLDQLASRMQNLEPAGVIAGLAADEPVGPAIARARAEHERARSEAIFEQEELDWEVYSTYGLTTSDLAAAPTAQLKLGERAFEIELARRVGLGVESTAWFARHGSTPITELPESWSVEYREVVQRRLDEMVTNPWIRLLEQPEYKRRWGGPSWDDQLPGGLRGALLDRLGSRGVWVDANGRPGVRSVADLAAALRRDARAREVAELLVGSSDVDYVALVTDLLGSESMPHVAVQRYKPAGLEKFRAWQHVWELQRAEDRGEKVSIPVPPRYTQADFQKSTYWKVRGKLDVPKERFISYPGAALPNDDSAVFGWAGWDHAERGQALLGLASAMSAEGASSDALMPLFAGLVELEPWLRQWHADIDPTFGMSPADAITGVFEGLLAQHGVSRDDVNAWAPTPTATRRGRRPASTDKANA</sequence>
<feature type="domain" description="DUF7008" evidence="8">
    <location>
        <begin position="835"/>
        <end position="1197"/>
    </location>
</feature>
<dbReference type="Pfam" id="PF07669">
    <property type="entry name" value="Eco57I"/>
    <property type="match status" value="1"/>
</dbReference>
<feature type="domain" description="Type II methyltransferase M.TaqI-like" evidence="7">
    <location>
        <begin position="281"/>
        <end position="442"/>
    </location>
</feature>
<dbReference type="PROSITE" id="PS00092">
    <property type="entry name" value="N6_MTASE"/>
    <property type="match status" value="1"/>
</dbReference>
<dbReference type="Pfam" id="PF22654">
    <property type="entry name" value="DUF7008"/>
    <property type="match status" value="1"/>
</dbReference>
<dbReference type="GO" id="GO:0003676">
    <property type="term" value="F:nucleic acid binding"/>
    <property type="evidence" value="ECO:0007669"/>
    <property type="project" value="InterPro"/>
</dbReference>
<dbReference type="InterPro" id="IPR029063">
    <property type="entry name" value="SAM-dependent_MTases_sf"/>
</dbReference>
<dbReference type="Gene3D" id="3.40.50.150">
    <property type="entry name" value="Vaccinia Virus protein VP39"/>
    <property type="match status" value="1"/>
</dbReference>